<keyword evidence="2" id="KW-1185">Reference proteome</keyword>
<organism evidence="1 2">
    <name type="scientific">Rhodopirellula sallentina SM41</name>
    <dbReference type="NCBI Taxonomy" id="1263870"/>
    <lineage>
        <taxon>Bacteria</taxon>
        <taxon>Pseudomonadati</taxon>
        <taxon>Planctomycetota</taxon>
        <taxon>Planctomycetia</taxon>
        <taxon>Pirellulales</taxon>
        <taxon>Pirellulaceae</taxon>
        <taxon>Rhodopirellula</taxon>
    </lineage>
</organism>
<dbReference type="AlphaFoldDB" id="M5U8T2"/>
<comment type="caution">
    <text evidence="1">The sequence shown here is derived from an EMBL/GenBank/DDBJ whole genome shotgun (WGS) entry which is preliminary data.</text>
</comment>
<dbReference type="PATRIC" id="fig|1263870.3.peg.6556"/>
<reference evidence="1 2" key="1">
    <citation type="journal article" date="2013" name="Mar. Genomics">
        <title>Expression of sulfatases in Rhodopirellula baltica and the diversity of sulfatases in the genus Rhodopirellula.</title>
        <authorList>
            <person name="Wegner C.E."/>
            <person name="Richter-Heitmann T."/>
            <person name="Klindworth A."/>
            <person name="Klockow C."/>
            <person name="Richter M."/>
            <person name="Achstetter T."/>
            <person name="Glockner F.O."/>
            <person name="Harder J."/>
        </authorList>
    </citation>
    <scope>NUCLEOTIDE SEQUENCE [LARGE SCALE GENOMIC DNA]</scope>
    <source>
        <strain evidence="1 2">SM41</strain>
    </source>
</reference>
<evidence type="ECO:0000313" key="1">
    <source>
        <dbReference type="EMBL" id="EMI52378.1"/>
    </source>
</evidence>
<gene>
    <name evidence="1" type="ORF">RSSM_06191</name>
</gene>
<dbReference type="Proteomes" id="UP000011885">
    <property type="component" value="Unassembled WGS sequence"/>
</dbReference>
<proteinExistence type="predicted"/>
<dbReference type="EMBL" id="ANOH01000434">
    <property type="protein sequence ID" value="EMI52378.1"/>
    <property type="molecule type" value="Genomic_DNA"/>
</dbReference>
<sequence length="49" mass="5392">MGAIKFGKQSTRFRCFLSEGDIHLVPDSNSKPWHHVGGVPSRKIAATIN</sequence>
<protein>
    <submittedName>
        <fullName evidence="1">Uncharacterized protein</fullName>
    </submittedName>
</protein>
<evidence type="ECO:0000313" key="2">
    <source>
        <dbReference type="Proteomes" id="UP000011885"/>
    </source>
</evidence>
<name>M5U8T2_9BACT</name>
<accession>M5U8T2</accession>